<dbReference type="SUPFAM" id="SSF48576">
    <property type="entry name" value="Terpenoid synthases"/>
    <property type="match status" value="1"/>
</dbReference>
<dbReference type="InterPro" id="IPR008949">
    <property type="entry name" value="Isoprenoid_synthase_dom_sf"/>
</dbReference>
<dbReference type="Proteomes" id="UP000249464">
    <property type="component" value="Unassembled WGS sequence"/>
</dbReference>
<dbReference type="GO" id="GO:0045436">
    <property type="term" value="F:lycopene beta cyclase activity"/>
    <property type="evidence" value="ECO:0007669"/>
    <property type="project" value="UniProtKB-ARBA"/>
</dbReference>
<evidence type="ECO:0000256" key="3">
    <source>
        <dbReference type="ARBA" id="ARBA00005089"/>
    </source>
</evidence>
<feature type="transmembrane region" description="Helical" evidence="19">
    <location>
        <begin position="215"/>
        <end position="234"/>
    </location>
</feature>
<proteinExistence type="inferred from homology"/>
<comment type="catalytic activity">
    <reaction evidence="18">
        <text>all-trans-lycopene = gamma-carotene</text>
        <dbReference type="Rhea" id="RHEA:32219"/>
        <dbReference type="ChEBI" id="CHEBI:15948"/>
        <dbReference type="ChEBI" id="CHEBI:27740"/>
        <dbReference type="EC" id="5.5.1.19"/>
    </reaction>
</comment>
<dbReference type="PANTHER" id="PTHR31480">
    <property type="entry name" value="BIFUNCTIONAL LYCOPENE CYCLASE/PHYTOENE SYNTHASE"/>
    <property type="match status" value="1"/>
</dbReference>
<feature type="transmembrane region" description="Helical" evidence="19">
    <location>
        <begin position="290"/>
        <end position="314"/>
    </location>
</feature>
<protein>
    <recommendedName>
        <fullName evidence="9">Bifunctional lycopene cyclase/phytoene synthase</fullName>
        <ecNumber evidence="8">2.5.1.32</ecNumber>
        <ecNumber evidence="7">5.5.1.19</ecNumber>
    </recommendedName>
</protein>
<feature type="transmembrane region" description="Helical" evidence="19">
    <location>
        <begin position="148"/>
        <end position="165"/>
    </location>
</feature>
<dbReference type="Pfam" id="PF00494">
    <property type="entry name" value="SQS_PSY"/>
    <property type="match status" value="1"/>
</dbReference>
<evidence type="ECO:0000256" key="11">
    <source>
        <dbReference type="ARBA" id="ARBA00022692"/>
    </source>
</evidence>
<feature type="transmembrane region" description="Helical" evidence="19">
    <location>
        <begin position="185"/>
        <end position="203"/>
    </location>
</feature>
<dbReference type="EC" id="5.5.1.19" evidence="7"/>
<keyword evidence="15" id="KW-0413">Isomerase</keyword>
<name>A0A2X0PMF6_9BASI</name>
<evidence type="ECO:0000256" key="14">
    <source>
        <dbReference type="ARBA" id="ARBA00023136"/>
    </source>
</evidence>
<evidence type="ECO:0000256" key="18">
    <source>
        <dbReference type="ARBA" id="ARBA00029335"/>
    </source>
</evidence>
<evidence type="ECO:0000256" key="6">
    <source>
        <dbReference type="ARBA" id="ARBA00008406"/>
    </source>
</evidence>
<organism evidence="20 21">
    <name type="scientific">Microbotryum silenes-dioicae</name>
    <dbReference type="NCBI Taxonomy" id="796604"/>
    <lineage>
        <taxon>Eukaryota</taxon>
        <taxon>Fungi</taxon>
        <taxon>Dikarya</taxon>
        <taxon>Basidiomycota</taxon>
        <taxon>Pucciniomycotina</taxon>
        <taxon>Microbotryomycetes</taxon>
        <taxon>Microbotryales</taxon>
        <taxon>Microbotryaceae</taxon>
        <taxon>Microbotryum</taxon>
    </lineage>
</organism>
<comment type="similarity">
    <text evidence="5">In the N-terminal section; belongs to the lycopene beta-cyclase family.</text>
</comment>
<keyword evidence="16" id="KW-0511">Multifunctional enzyme</keyword>
<keyword evidence="10" id="KW-0808">Transferase</keyword>
<dbReference type="GO" id="GO:0016020">
    <property type="term" value="C:membrane"/>
    <property type="evidence" value="ECO:0007669"/>
    <property type="project" value="UniProtKB-SubCell"/>
</dbReference>
<dbReference type="UniPathway" id="UPA00802"/>
<evidence type="ECO:0000256" key="1">
    <source>
        <dbReference type="ARBA" id="ARBA00001805"/>
    </source>
</evidence>
<keyword evidence="11 19" id="KW-0812">Transmembrane</keyword>
<feature type="transmembrane region" description="Helical" evidence="19">
    <location>
        <begin position="241"/>
        <end position="259"/>
    </location>
</feature>
<evidence type="ECO:0000256" key="4">
    <source>
        <dbReference type="ARBA" id="ARBA00005172"/>
    </source>
</evidence>
<evidence type="ECO:0000256" key="12">
    <source>
        <dbReference type="ARBA" id="ARBA00022746"/>
    </source>
</evidence>
<keyword evidence="14 19" id="KW-0472">Membrane</keyword>
<keyword evidence="13 19" id="KW-1133">Transmembrane helix</keyword>
<evidence type="ECO:0000256" key="19">
    <source>
        <dbReference type="SAM" id="Phobius"/>
    </source>
</evidence>
<keyword evidence="12" id="KW-0125">Carotenoid biosynthesis</keyword>
<comment type="pathway">
    <text evidence="4">Carotenoid biosynthesis; phytoene biosynthesis; all-trans-phytoene from geranylgeranyl diphosphate: step 1/1.</text>
</comment>
<gene>
    <name evidence="20" type="primary">BQ5605_C025g09971</name>
    <name evidence="20" type="ORF">BQ5605_C025G09971</name>
</gene>
<evidence type="ECO:0000313" key="20">
    <source>
        <dbReference type="EMBL" id="SGZ26839.1"/>
    </source>
</evidence>
<dbReference type="InterPro" id="IPR017825">
    <property type="entry name" value="Lycopene_cyclase_dom"/>
</dbReference>
<dbReference type="PROSITE" id="PS01045">
    <property type="entry name" value="SQUALEN_PHYTOEN_SYN_2"/>
    <property type="match status" value="1"/>
</dbReference>
<evidence type="ECO:0000256" key="13">
    <source>
        <dbReference type="ARBA" id="ARBA00022989"/>
    </source>
</evidence>
<comment type="similarity">
    <text evidence="6">In the C-terminal section; belongs to the phytoene/squalene synthase family.</text>
</comment>
<dbReference type="UniPathway" id="UPA00799">
    <property type="reaction ID" value="UER00773"/>
</dbReference>
<dbReference type="GO" id="GO:0016117">
    <property type="term" value="P:carotenoid biosynthetic process"/>
    <property type="evidence" value="ECO:0007669"/>
    <property type="project" value="UniProtKB-KW"/>
</dbReference>
<dbReference type="InterPro" id="IPR002060">
    <property type="entry name" value="Squ/phyt_synthse"/>
</dbReference>
<evidence type="ECO:0000256" key="5">
    <source>
        <dbReference type="ARBA" id="ARBA00008247"/>
    </source>
</evidence>
<dbReference type="InterPro" id="IPR019845">
    <property type="entry name" value="Squalene/phytoene_synthase_CS"/>
</dbReference>
<evidence type="ECO:0000256" key="16">
    <source>
        <dbReference type="ARBA" id="ARBA00023268"/>
    </source>
</evidence>
<evidence type="ECO:0000256" key="10">
    <source>
        <dbReference type="ARBA" id="ARBA00022679"/>
    </source>
</evidence>
<dbReference type="EMBL" id="FQNC01000087">
    <property type="protein sequence ID" value="SGZ26839.1"/>
    <property type="molecule type" value="Genomic_DNA"/>
</dbReference>
<accession>A0A2X0PMF6</accession>
<sequence>MGAPRDMSSIPAEYVRSKTRCWESNSQWNNMYPPYLVEVRHLRWQPLGTGLDCPGHNKWCPARTKAFELLPVRRPRDSESHLWWTIPPALLLWRSLRRLRTRREVNKTTALILATIPWDSYLIRNRIWSYPPSSCLGPTLASIPIEEVFFFFIQTYITSCIYALCSKPVLHVLLLPRSTKAADRVTRIASIGMMAFLGVTAVAVDQLRRGGEWTYMALIVAWVSPFLALLWGVASSHIIALPLYATLIPILLPTVYLWVCDALALQRGTWVIERGTKLGVAVYGLEVEEAVFFLLTNVMVVFGLAACDYCLAIYDAPSNHEFKRTWKQRPILGLLRTVVTRPQSLPHARLADLSAAVGLLREKSKSFYTANFVFEGRLQLNLLSLYAWCRVADDLVDDASSNEVATRNISLISAYLDAKYPSSAPQNHVDRASSIDLSPEWPEAKNLFGILGPAQRATFRLLLDLPITRGPLNELLHGFKTDSTFSKDNSAPLIADEDALLRYASDVASSVADLCMQLIWDEFGQSGTSSDRQRILVAARKMGQALQLVNIARDVPADAKIGRVYLPRLPLASLERKGGMEDATDARLRLLALAKDMAEETRKTIDLIPFEARGGIRAACAVYMRIGQAVEESLKRGDVHDRARVSVYDRVNTAWKSLNAWN</sequence>
<reference evidence="20 21" key="1">
    <citation type="submission" date="2016-11" db="EMBL/GenBank/DDBJ databases">
        <authorList>
            <person name="Jaros S."/>
            <person name="Januszkiewicz K."/>
            <person name="Wedrychowicz H."/>
        </authorList>
    </citation>
    <scope>NUCLEOTIDE SEQUENCE [LARGE SCALE GENOMIC DNA]</scope>
</reference>
<dbReference type="Gene3D" id="1.10.600.10">
    <property type="entry name" value="Farnesyl Diphosphate Synthase"/>
    <property type="match status" value="1"/>
</dbReference>
<evidence type="ECO:0000256" key="17">
    <source>
        <dbReference type="ARBA" id="ARBA00029313"/>
    </source>
</evidence>
<dbReference type="SFLD" id="SFLDS00005">
    <property type="entry name" value="Isoprenoid_Synthase_Type_I"/>
    <property type="match status" value="1"/>
</dbReference>
<comment type="catalytic activity">
    <reaction evidence="1">
        <text>2 (2E,6E,10E)-geranylgeranyl diphosphate = 15-cis-phytoene + 2 diphosphate</text>
        <dbReference type="Rhea" id="RHEA:34475"/>
        <dbReference type="ChEBI" id="CHEBI:27787"/>
        <dbReference type="ChEBI" id="CHEBI:33019"/>
        <dbReference type="ChEBI" id="CHEBI:58756"/>
        <dbReference type="EC" id="2.5.1.32"/>
    </reaction>
</comment>
<evidence type="ECO:0000256" key="9">
    <source>
        <dbReference type="ARBA" id="ARBA00018909"/>
    </source>
</evidence>
<comment type="subcellular location">
    <subcellularLocation>
        <location evidence="2">Membrane</location>
        <topology evidence="2">Multi-pass membrane protein</topology>
    </subcellularLocation>
</comment>
<evidence type="ECO:0000256" key="2">
    <source>
        <dbReference type="ARBA" id="ARBA00004141"/>
    </source>
</evidence>
<dbReference type="STRING" id="796604.A0A2X0PMF6"/>
<dbReference type="NCBIfam" id="TIGR03462">
    <property type="entry name" value="CarR_dom_SF"/>
    <property type="match status" value="2"/>
</dbReference>
<comment type="catalytic activity">
    <reaction evidence="17">
        <text>gamma-carotene = all-trans-beta-carotene</text>
        <dbReference type="Rhea" id="RHEA:32239"/>
        <dbReference type="ChEBI" id="CHEBI:17579"/>
        <dbReference type="ChEBI" id="CHEBI:27740"/>
        <dbReference type="EC" id="5.5.1.19"/>
    </reaction>
</comment>
<dbReference type="GO" id="GO:0016765">
    <property type="term" value="F:transferase activity, transferring alkyl or aryl (other than methyl) groups"/>
    <property type="evidence" value="ECO:0007669"/>
    <property type="project" value="InterPro"/>
</dbReference>
<dbReference type="GO" id="GO:0016872">
    <property type="term" value="F:intramolecular lyase activity"/>
    <property type="evidence" value="ECO:0007669"/>
    <property type="project" value="InterPro"/>
</dbReference>
<evidence type="ECO:0000256" key="8">
    <source>
        <dbReference type="ARBA" id="ARBA00012396"/>
    </source>
</evidence>
<comment type="pathway">
    <text evidence="3">Carotenoid biosynthesis; beta-carotene biosynthesis.</text>
</comment>
<evidence type="ECO:0000256" key="7">
    <source>
        <dbReference type="ARBA" id="ARBA00012242"/>
    </source>
</evidence>
<dbReference type="SFLD" id="SFLDG01018">
    <property type="entry name" value="Squalene/Phytoene_Synthase_Lik"/>
    <property type="match status" value="1"/>
</dbReference>
<evidence type="ECO:0000256" key="15">
    <source>
        <dbReference type="ARBA" id="ARBA00023235"/>
    </source>
</evidence>
<dbReference type="AlphaFoldDB" id="A0A2X0PMF6"/>
<keyword evidence="21" id="KW-1185">Reference proteome</keyword>
<evidence type="ECO:0000313" key="21">
    <source>
        <dbReference type="Proteomes" id="UP000249464"/>
    </source>
</evidence>
<dbReference type="EC" id="2.5.1.32" evidence="8"/>